<feature type="repeat" description="TPR" evidence="3">
    <location>
        <begin position="69"/>
        <end position="102"/>
    </location>
</feature>
<name>A0A7S8EAP4_9CHLR</name>
<dbReference type="Pfam" id="PF14559">
    <property type="entry name" value="TPR_19"/>
    <property type="match status" value="2"/>
</dbReference>
<organism evidence="5 6">
    <name type="scientific">Phototrophicus methaneseepsis</name>
    <dbReference type="NCBI Taxonomy" id="2710758"/>
    <lineage>
        <taxon>Bacteria</taxon>
        <taxon>Bacillati</taxon>
        <taxon>Chloroflexota</taxon>
        <taxon>Candidatus Thermofontia</taxon>
        <taxon>Phototrophicales</taxon>
        <taxon>Phototrophicaceae</taxon>
        <taxon>Phototrophicus</taxon>
    </lineage>
</organism>
<dbReference type="SMART" id="SM00028">
    <property type="entry name" value="TPR"/>
    <property type="match status" value="8"/>
</dbReference>
<evidence type="ECO:0000313" key="6">
    <source>
        <dbReference type="Proteomes" id="UP000594468"/>
    </source>
</evidence>
<dbReference type="InterPro" id="IPR011990">
    <property type="entry name" value="TPR-like_helical_dom_sf"/>
</dbReference>
<feature type="repeat" description="TPR" evidence="3">
    <location>
        <begin position="205"/>
        <end position="238"/>
    </location>
</feature>
<dbReference type="Gene3D" id="1.25.40.10">
    <property type="entry name" value="Tetratricopeptide repeat domain"/>
    <property type="match status" value="1"/>
</dbReference>
<evidence type="ECO:0000256" key="1">
    <source>
        <dbReference type="ARBA" id="ARBA00022737"/>
    </source>
</evidence>
<sequence>MQIKRNYNEPFFRERLIRKKQRRLALRRNLLLLVLVFGSLTFFTMTQPGLVTEATYAVLGIQATPTPLPSSLAAQAQELYYQGQIEEAADLLEQAIEQRPDTIDYLYEYGMLLLDLERSQEAQEIAERIGEIDANDVRGFALKARALVWLDQSPTAIPIARAGLQINPNFPALYETLSWAYTATSDWQQGIDYGELAIETAPGDVRAYWAYSNALAAVGSYAEAEQILQEALAVHPYYLPPYFQLAFLYMAQDRDQEAIDLYNRVIGLEPRNAQAMLRLCQAYRKVGEFQRAMGMCQDAVNLNPADASAQFQLAMLRYSNREFRPALAAFEACNELDPSILGCHYRMGLSYYYVAREAIQVCQTNPADPLCESTYRTQGCQLAWDTLEDSLIMAQAQNSEQASVDDIRTGLDAVLRDPLCAGVSGTLPFVTTPTPESEALPGDTTGEAASDATAVDEMTTDEMATDEMVVDEAVATTEP</sequence>
<feature type="region of interest" description="Disordered" evidence="4">
    <location>
        <begin position="427"/>
        <end position="455"/>
    </location>
</feature>
<evidence type="ECO:0000256" key="2">
    <source>
        <dbReference type="ARBA" id="ARBA00022803"/>
    </source>
</evidence>
<dbReference type="PANTHER" id="PTHR44943:SF8">
    <property type="entry name" value="TPR REPEAT-CONTAINING PROTEIN MJ0263"/>
    <property type="match status" value="1"/>
</dbReference>
<feature type="repeat" description="TPR" evidence="3">
    <location>
        <begin position="273"/>
        <end position="306"/>
    </location>
</feature>
<dbReference type="SUPFAM" id="SSF48452">
    <property type="entry name" value="TPR-like"/>
    <property type="match status" value="2"/>
</dbReference>
<keyword evidence="2 3" id="KW-0802">TPR repeat</keyword>
<protein>
    <submittedName>
        <fullName evidence="5">Tetratricopeptide repeat protein</fullName>
    </submittedName>
</protein>
<evidence type="ECO:0000256" key="3">
    <source>
        <dbReference type="PROSITE-ProRule" id="PRU00339"/>
    </source>
</evidence>
<dbReference type="KEGG" id="pmet:G4Y79_03560"/>
<keyword evidence="6" id="KW-1185">Reference proteome</keyword>
<proteinExistence type="predicted"/>
<dbReference type="RefSeq" id="WP_195171538.1">
    <property type="nucleotide sequence ID" value="NZ_CP062983.1"/>
</dbReference>
<dbReference type="EMBL" id="CP062983">
    <property type="protein sequence ID" value="QPC83471.1"/>
    <property type="molecule type" value="Genomic_DNA"/>
</dbReference>
<dbReference type="InterPro" id="IPR051685">
    <property type="entry name" value="Ycf3/AcsC/BcsC/TPR_MFPF"/>
</dbReference>
<accession>A0A7S8EAP4</accession>
<dbReference type="InterPro" id="IPR019734">
    <property type="entry name" value="TPR_rpt"/>
</dbReference>
<dbReference type="AlphaFoldDB" id="A0A7S8EAP4"/>
<evidence type="ECO:0000313" key="5">
    <source>
        <dbReference type="EMBL" id="QPC83471.1"/>
    </source>
</evidence>
<reference evidence="5 6" key="1">
    <citation type="submission" date="2020-02" db="EMBL/GenBank/DDBJ databases">
        <authorList>
            <person name="Zheng R.K."/>
            <person name="Sun C.M."/>
        </authorList>
    </citation>
    <scope>NUCLEOTIDE SEQUENCE [LARGE SCALE GENOMIC DNA]</scope>
    <source>
        <strain evidence="6">rifampicinis</strain>
    </source>
</reference>
<gene>
    <name evidence="5" type="ORF">G4Y79_03560</name>
</gene>
<dbReference type="Proteomes" id="UP000594468">
    <property type="component" value="Chromosome"/>
</dbReference>
<evidence type="ECO:0000256" key="4">
    <source>
        <dbReference type="SAM" id="MobiDB-lite"/>
    </source>
</evidence>
<dbReference type="PROSITE" id="PS50005">
    <property type="entry name" value="TPR"/>
    <property type="match status" value="4"/>
</dbReference>
<keyword evidence="1" id="KW-0677">Repeat</keyword>
<dbReference type="PANTHER" id="PTHR44943">
    <property type="entry name" value="CELLULOSE SYNTHASE OPERON PROTEIN C"/>
    <property type="match status" value="1"/>
</dbReference>
<feature type="repeat" description="TPR" evidence="3">
    <location>
        <begin position="239"/>
        <end position="272"/>
    </location>
</feature>